<protein>
    <submittedName>
        <fullName evidence="1">Uncharacterized protein</fullName>
    </submittedName>
</protein>
<accession>A0A9E7C2I0</accession>
<reference evidence="1" key="1">
    <citation type="journal article" date="2022" name="Int. J. Syst. Evol. Microbiol.">
        <title>Pseudomonas aegrilactucae sp. nov. and Pseudomonas morbosilactucae sp. nov., pathogens causing bacterial rot of lettuce in Japan.</title>
        <authorList>
            <person name="Sawada H."/>
            <person name="Fujikawa T."/>
            <person name="Satou M."/>
        </authorList>
    </citation>
    <scope>NUCLEOTIDE SEQUENCE</scope>
    <source>
        <strain evidence="1">0166_1</strain>
    </source>
</reference>
<dbReference type="Proteomes" id="UP001162834">
    <property type="component" value="Chromosome"/>
</dbReference>
<dbReference type="KEGG" id="sbae:DSM104329_04082"/>
<dbReference type="EMBL" id="CP087164">
    <property type="protein sequence ID" value="UGS37662.1"/>
    <property type="molecule type" value="Genomic_DNA"/>
</dbReference>
<name>A0A9E7C2I0_9ACTN</name>
<dbReference type="AlphaFoldDB" id="A0A9E7C2I0"/>
<organism evidence="1 2">
    <name type="scientific">Capillimicrobium parvum</name>
    <dbReference type="NCBI Taxonomy" id="2884022"/>
    <lineage>
        <taxon>Bacteria</taxon>
        <taxon>Bacillati</taxon>
        <taxon>Actinomycetota</taxon>
        <taxon>Thermoleophilia</taxon>
        <taxon>Solirubrobacterales</taxon>
        <taxon>Capillimicrobiaceae</taxon>
        <taxon>Capillimicrobium</taxon>
    </lineage>
</organism>
<keyword evidence="2" id="KW-1185">Reference proteome</keyword>
<dbReference type="RefSeq" id="WP_259311709.1">
    <property type="nucleotide sequence ID" value="NZ_CP087164.1"/>
</dbReference>
<proteinExistence type="predicted"/>
<sequence>MHAVIVDVSISDFSDARRELLDRTVPAVSGAPGFVSGSWMQVGPGKGHSVVVLESEEAANAMAQQVRTNVPEAVTVDNVSVCEVVAHA</sequence>
<evidence type="ECO:0000313" key="1">
    <source>
        <dbReference type="EMBL" id="UGS37662.1"/>
    </source>
</evidence>
<gene>
    <name evidence="1" type="ORF">DSM104329_04082</name>
</gene>
<evidence type="ECO:0000313" key="2">
    <source>
        <dbReference type="Proteomes" id="UP001162834"/>
    </source>
</evidence>